<gene>
    <name evidence="1" type="ORF">I568_00891</name>
</gene>
<evidence type="ECO:0000313" key="1">
    <source>
        <dbReference type="EMBL" id="EOW84396.1"/>
    </source>
</evidence>
<dbReference type="AlphaFoldDB" id="S1NW88"/>
<comment type="caution">
    <text evidence="1">The sequence shown here is derived from an EMBL/GenBank/DDBJ whole genome shotgun (WGS) entry which is preliminary data.</text>
</comment>
<dbReference type="OrthoDB" id="9995187at2"/>
<keyword evidence="2" id="KW-1185">Reference proteome</keyword>
<dbReference type="Proteomes" id="UP000014113">
    <property type="component" value="Unassembled WGS sequence"/>
</dbReference>
<proteinExistence type="predicted"/>
<dbReference type="PATRIC" id="fig|1121865.3.peg.286"/>
<sequence length="389" mass="45808">MVNKNLEDFYYQAFVKWIFSLTDEEKVHILSFWSEYDDLEDTLNELKKQLSAFYQYSPFQYEMVYEKKVKDPVKHTFDKLQSVFSSISGKKPLKNPTIEKSMQRILANAQNGHYKMAMLRLVDYQAFDSEDPVLMLWLQSMMEVQRIPYDFILNEKLDFYSLEDLCEDLAAQNRLTQLEKEAKGSIEKHPRFAEIYEENKTKNFLKQMSVDVVCSLDSEFLVEILSETPANDYPKIVELIFTKMESALFMAATMLTIDEEIVMNYVFNYMNDYLEKLAKNANLLLNYKKINKEMTTSERCITFARAIQTEERFQEFIDELQSTISSAIFVELEEANNLDFDEEFGEDQFSKYQLMVDLVMEQVMTQILSEVVLDLLDDDTIDVELIFAD</sequence>
<accession>S1NW88</accession>
<organism evidence="1 2">
    <name type="scientific">Enterococcus columbae DSM 7374 = ATCC 51263</name>
    <dbReference type="NCBI Taxonomy" id="1121865"/>
    <lineage>
        <taxon>Bacteria</taxon>
        <taxon>Bacillati</taxon>
        <taxon>Bacillota</taxon>
        <taxon>Bacilli</taxon>
        <taxon>Lactobacillales</taxon>
        <taxon>Enterococcaceae</taxon>
        <taxon>Enterococcus</taxon>
    </lineage>
</organism>
<dbReference type="eggNOG" id="ENOG50306U9">
    <property type="taxonomic scope" value="Bacteria"/>
</dbReference>
<reference evidence="1 2" key="1">
    <citation type="submission" date="2013-03" db="EMBL/GenBank/DDBJ databases">
        <title>The Genome Sequence of Enterococcus columbae ATCC_51263 (PacBio/Illumina hybrid assembly).</title>
        <authorList>
            <consortium name="The Broad Institute Genomics Platform"/>
            <consortium name="The Broad Institute Genome Sequencing Center for Infectious Disease"/>
            <person name="Earl A."/>
            <person name="Russ C."/>
            <person name="Gilmore M."/>
            <person name="Surin D."/>
            <person name="Walker B."/>
            <person name="Young S."/>
            <person name="Zeng Q."/>
            <person name="Gargeya S."/>
            <person name="Fitzgerald M."/>
            <person name="Haas B."/>
            <person name="Abouelleil A."/>
            <person name="Allen A.W."/>
            <person name="Alvarado L."/>
            <person name="Arachchi H.M."/>
            <person name="Berlin A.M."/>
            <person name="Chapman S.B."/>
            <person name="Gainer-Dewar J."/>
            <person name="Goldberg J."/>
            <person name="Griggs A."/>
            <person name="Gujja S."/>
            <person name="Hansen M."/>
            <person name="Howarth C."/>
            <person name="Imamovic A."/>
            <person name="Ireland A."/>
            <person name="Larimer J."/>
            <person name="McCowan C."/>
            <person name="Murphy C."/>
            <person name="Pearson M."/>
            <person name="Poon T.W."/>
            <person name="Priest M."/>
            <person name="Roberts A."/>
            <person name="Saif S."/>
            <person name="Shea T."/>
            <person name="Sisk P."/>
            <person name="Sykes S."/>
            <person name="Wortman J."/>
            <person name="Nusbaum C."/>
            <person name="Birren B."/>
        </authorList>
    </citation>
    <scope>NUCLEOTIDE SEQUENCE [LARGE SCALE GENOMIC DNA]</scope>
    <source>
        <strain evidence="1 2">ATCC 51263</strain>
    </source>
</reference>
<name>S1NW88_9ENTE</name>
<dbReference type="EMBL" id="ASWJ01000004">
    <property type="protein sequence ID" value="EOW84396.1"/>
    <property type="molecule type" value="Genomic_DNA"/>
</dbReference>
<protein>
    <submittedName>
        <fullName evidence="1">Uncharacterized protein</fullName>
    </submittedName>
</protein>
<dbReference type="RefSeq" id="WP_016182458.1">
    <property type="nucleotide sequence ID" value="NZ_JXKI01000002.1"/>
</dbReference>
<evidence type="ECO:0000313" key="2">
    <source>
        <dbReference type="Proteomes" id="UP000014113"/>
    </source>
</evidence>